<dbReference type="Pfam" id="PF04263">
    <property type="entry name" value="TPK_catalytic"/>
    <property type="match status" value="1"/>
</dbReference>
<dbReference type="GO" id="GO:0005524">
    <property type="term" value="F:ATP binding"/>
    <property type="evidence" value="ECO:0007669"/>
    <property type="project" value="UniProtKB-KW"/>
</dbReference>
<gene>
    <name evidence="6" type="ORF">LCGC14_0183970</name>
</gene>
<dbReference type="GO" id="GO:0006772">
    <property type="term" value="P:thiamine metabolic process"/>
    <property type="evidence" value="ECO:0007669"/>
    <property type="project" value="InterPro"/>
</dbReference>
<dbReference type="InterPro" id="IPR006282">
    <property type="entry name" value="Thi_PPkinase"/>
</dbReference>
<comment type="caution">
    <text evidence="6">The sequence shown here is derived from an EMBL/GenBank/DDBJ whole genome shotgun (WGS) entry which is preliminary data.</text>
</comment>
<dbReference type="GO" id="GO:0016301">
    <property type="term" value="F:kinase activity"/>
    <property type="evidence" value="ECO:0007669"/>
    <property type="project" value="UniProtKB-KW"/>
</dbReference>
<proteinExistence type="predicted"/>
<keyword evidence="1" id="KW-0808">Transferase</keyword>
<keyword evidence="4" id="KW-0067">ATP-binding</keyword>
<dbReference type="Gene3D" id="3.40.50.10240">
    <property type="entry name" value="Thiamin pyrophosphokinase, catalytic domain"/>
    <property type="match status" value="1"/>
</dbReference>
<organism evidence="6">
    <name type="scientific">marine sediment metagenome</name>
    <dbReference type="NCBI Taxonomy" id="412755"/>
    <lineage>
        <taxon>unclassified sequences</taxon>
        <taxon>metagenomes</taxon>
        <taxon>ecological metagenomes</taxon>
    </lineage>
</organism>
<name>A0A0F9UP15_9ZZZZ</name>
<accession>A0A0F9UP15</accession>
<sequence>MKTTIVASNSPITVVGGGQVGPDDLKDALQLAPMCVAVDGGANLAVAQGVEIAALVGDFDSVTSETLSRIPSARQFKLAEQETTDFDKALRSVAAPLIVAVGFSGGRVDHQLAALSSLARHPHQRCLLIAGTQLIFLAPPNITLPTRAGDVVSVYPLAAVRGQSRGLEWPLDGLELSPLGRLGTSNRATGALTLSMDRPAALLMVPRDLMQQVAQALLRPDAAGWPALAE</sequence>
<dbReference type="InterPro" id="IPR036371">
    <property type="entry name" value="TPK_B1-bd_sf"/>
</dbReference>
<evidence type="ECO:0000313" key="6">
    <source>
        <dbReference type="EMBL" id="KKN94820.1"/>
    </source>
</evidence>
<dbReference type="GO" id="GO:0009229">
    <property type="term" value="P:thiamine diphosphate biosynthetic process"/>
    <property type="evidence" value="ECO:0007669"/>
    <property type="project" value="InterPro"/>
</dbReference>
<dbReference type="InterPro" id="IPR007371">
    <property type="entry name" value="TPK_catalytic"/>
</dbReference>
<dbReference type="InterPro" id="IPR053149">
    <property type="entry name" value="TPK"/>
</dbReference>
<keyword evidence="2" id="KW-0547">Nucleotide-binding</keyword>
<dbReference type="PANTHER" id="PTHR41299:SF1">
    <property type="entry name" value="THIAMINE PYROPHOSPHOKINASE"/>
    <property type="match status" value="1"/>
</dbReference>
<dbReference type="SMART" id="SM00983">
    <property type="entry name" value="TPK_B1_binding"/>
    <property type="match status" value="1"/>
</dbReference>
<dbReference type="CDD" id="cd07995">
    <property type="entry name" value="TPK"/>
    <property type="match status" value="1"/>
</dbReference>
<evidence type="ECO:0000256" key="2">
    <source>
        <dbReference type="ARBA" id="ARBA00022741"/>
    </source>
</evidence>
<dbReference type="InterPro" id="IPR007373">
    <property type="entry name" value="Thiamin_PyroPKinase_B1-bd"/>
</dbReference>
<evidence type="ECO:0000256" key="1">
    <source>
        <dbReference type="ARBA" id="ARBA00022679"/>
    </source>
</evidence>
<keyword evidence="3" id="KW-0418">Kinase</keyword>
<protein>
    <recommendedName>
        <fullName evidence="5">Thiamin pyrophosphokinase thiamin-binding domain-containing protein</fullName>
    </recommendedName>
</protein>
<dbReference type="AlphaFoldDB" id="A0A0F9UP15"/>
<dbReference type="NCBIfam" id="TIGR01378">
    <property type="entry name" value="thi_PPkinase"/>
    <property type="match status" value="1"/>
</dbReference>
<dbReference type="EMBL" id="LAZR01000075">
    <property type="protein sequence ID" value="KKN94820.1"/>
    <property type="molecule type" value="Genomic_DNA"/>
</dbReference>
<evidence type="ECO:0000256" key="3">
    <source>
        <dbReference type="ARBA" id="ARBA00022777"/>
    </source>
</evidence>
<dbReference type="SUPFAM" id="SSF63862">
    <property type="entry name" value="Thiamin pyrophosphokinase, substrate-binding domain"/>
    <property type="match status" value="1"/>
</dbReference>
<reference evidence="6" key="1">
    <citation type="journal article" date="2015" name="Nature">
        <title>Complex archaea that bridge the gap between prokaryotes and eukaryotes.</title>
        <authorList>
            <person name="Spang A."/>
            <person name="Saw J.H."/>
            <person name="Jorgensen S.L."/>
            <person name="Zaremba-Niedzwiedzka K."/>
            <person name="Martijn J."/>
            <person name="Lind A.E."/>
            <person name="van Eijk R."/>
            <person name="Schleper C."/>
            <person name="Guy L."/>
            <person name="Ettema T.J."/>
        </authorList>
    </citation>
    <scope>NUCLEOTIDE SEQUENCE</scope>
</reference>
<dbReference type="GO" id="GO:0030975">
    <property type="term" value="F:thiamine binding"/>
    <property type="evidence" value="ECO:0007669"/>
    <property type="project" value="InterPro"/>
</dbReference>
<evidence type="ECO:0000259" key="5">
    <source>
        <dbReference type="SMART" id="SM00983"/>
    </source>
</evidence>
<dbReference type="PANTHER" id="PTHR41299">
    <property type="entry name" value="THIAMINE PYROPHOSPHOKINASE"/>
    <property type="match status" value="1"/>
</dbReference>
<dbReference type="SUPFAM" id="SSF63999">
    <property type="entry name" value="Thiamin pyrophosphokinase, catalytic domain"/>
    <property type="match status" value="1"/>
</dbReference>
<evidence type="ECO:0000256" key="4">
    <source>
        <dbReference type="ARBA" id="ARBA00022840"/>
    </source>
</evidence>
<dbReference type="InterPro" id="IPR036759">
    <property type="entry name" value="TPK_catalytic_sf"/>
</dbReference>
<dbReference type="GO" id="GO:0004788">
    <property type="term" value="F:thiamine diphosphokinase activity"/>
    <property type="evidence" value="ECO:0007669"/>
    <property type="project" value="InterPro"/>
</dbReference>
<feature type="domain" description="Thiamin pyrophosphokinase thiamin-binding" evidence="5">
    <location>
        <begin position="131"/>
        <end position="200"/>
    </location>
</feature>